<geneLocation type="plasmid" evidence="1">
    <name>pSM92_Rh03</name>
</geneLocation>
<organism evidence="1 2">
    <name type="scientific">Rhizobium ruizarguesonis</name>
    <dbReference type="NCBI Taxonomy" id="2081791"/>
    <lineage>
        <taxon>Bacteria</taxon>
        <taxon>Pseudomonadati</taxon>
        <taxon>Pseudomonadota</taxon>
        <taxon>Alphaproteobacteria</taxon>
        <taxon>Hyphomicrobiales</taxon>
        <taxon>Rhizobiaceae</taxon>
        <taxon>Rhizobium/Agrobacterium group</taxon>
        <taxon>Rhizobium</taxon>
    </lineage>
</organism>
<name>A0AB38HUA9_9HYPH</name>
<evidence type="ECO:0000313" key="2">
    <source>
        <dbReference type="Proteomes" id="UP000294215"/>
    </source>
</evidence>
<dbReference type="Proteomes" id="UP000294215">
    <property type="component" value="Unassembled WGS sequence"/>
</dbReference>
<dbReference type="EMBL" id="SIMR01000004">
    <property type="protein sequence ID" value="TBC04676.1"/>
    <property type="molecule type" value="Genomic_DNA"/>
</dbReference>
<proteinExistence type="predicted"/>
<reference evidence="1 2" key="1">
    <citation type="submission" date="2019-02" db="EMBL/GenBank/DDBJ databases">
        <title>The genomic architecture of introgression among sibling species of bacteria.</title>
        <authorList>
            <person name="Cavassim M.I.A."/>
            <person name="Moeskjaer S."/>
            <person name="Moslemi C."/>
            <person name="Fields B."/>
            <person name="Bachmann A."/>
            <person name="Vilhjalmsson B."/>
            <person name="Schierup M.H."/>
            <person name="Young J.P.W."/>
            <person name="Andersen S.U."/>
        </authorList>
    </citation>
    <scope>NUCLEOTIDE SEQUENCE [LARGE SCALE GENOMIC DNA]</scope>
    <source>
        <strain evidence="1 2">SM92</strain>
        <plasmid evidence="1">pSM92_Rh03</plasmid>
    </source>
</reference>
<evidence type="ECO:0000313" key="1">
    <source>
        <dbReference type="EMBL" id="TBC04676.1"/>
    </source>
</evidence>
<protein>
    <recommendedName>
        <fullName evidence="3">GIY-YIG nuclease family protein</fullName>
    </recommendedName>
</protein>
<keyword evidence="1" id="KW-0614">Plasmid</keyword>
<dbReference type="AlphaFoldDB" id="A0AB38HUA9"/>
<gene>
    <name evidence="1" type="ORF">ELH40_34920</name>
</gene>
<dbReference type="RefSeq" id="WP_130721055.1">
    <property type="nucleotide sequence ID" value="NZ_SIMQ01000004.1"/>
</dbReference>
<evidence type="ECO:0008006" key="3">
    <source>
        <dbReference type="Google" id="ProtNLM"/>
    </source>
</evidence>
<sequence length="416" mass="47371">MNVEQRAMMSPKEIEIARYLSLEAMVPQRTTYPALARAINWHHPQGRGLGRHLKEILDFTFDHGLPCLTSILCTAGTQLPPEGAIDYIREVYGSSIDIRTEQERVFSYDWTTVTEFAFEQPVAPDIDFDRIYATRTFGFDPTAWGMTGFSHLGTRDGILAEMGSEPIYVVYFCSQHSDAIDGAAGRFTIAPEDVARVLGIVELQPKIATHETHTTPEAVKDMLELWGKQRWQYGLETSRAWAFETPPWTREALPNARSLSWEVTRGIVALTDEEKRLIRQYRLREVPVFGRDFQPVIYSFREPMHTTYIAVCDDAAVVGKTKAPKGTHLVKIGVSGDTDRRLRDLNEHHFAKIFGLSFRMLAIQRWASQDEALARESSALEWGLQNTQHASGEYFFMTEQQLMQAVLQVKPAKRVR</sequence>
<comment type="caution">
    <text evidence="1">The sequence shown here is derived from an EMBL/GenBank/DDBJ whole genome shotgun (WGS) entry which is preliminary data.</text>
</comment>
<accession>A0AB38HUA9</accession>